<organism evidence="3 4">
    <name type="scientific">OM182 bacterium MED-G28</name>
    <dbReference type="NCBI Taxonomy" id="1986256"/>
    <lineage>
        <taxon>Bacteria</taxon>
        <taxon>Pseudomonadati</taxon>
        <taxon>Pseudomonadota</taxon>
        <taxon>Gammaproteobacteria</taxon>
        <taxon>OMG group</taxon>
        <taxon>OM182 clade</taxon>
    </lineage>
</organism>
<feature type="signal peptide" evidence="1">
    <location>
        <begin position="1"/>
        <end position="25"/>
    </location>
</feature>
<dbReference type="PANTHER" id="PTHR34406:SF1">
    <property type="entry name" value="PROTEIN YCEI"/>
    <property type="match status" value="1"/>
</dbReference>
<dbReference type="InterPro" id="IPR007372">
    <property type="entry name" value="Lipid/polyisoprenoid-bd_YceI"/>
</dbReference>
<accession>A0A2A5W9F5</accession>
<protein>
    <recommendedName>
        <fullName evidence="2">Lipid/polyisoprenoid-binding YceI-like domain-containing protein</fullName>
    </recommendedName>
</protein>
<dbReference type="InterPro" id="IPR027016">
    <property type="entry name" value="UCP029811"/>
</dbReference>
<dbReference type="SMART" id="SM00867">
    <property type="entry name" value="YceI"/>
    <property type="match status" value="1"/>
</dbReference>
<dbReference type="Proteomes" id="UP000219329">
    <property type="component" value="Unassembled WGS sequence"/>
</dbReference>
<keyword evidence="1" id="KW-0732">Signal</keyword>
<dbReference type="AlphaFoldDB" id="A0A2A5W9F5"/>
<name>A0A2A5W9F5_9GAMM</name>
<evidence type="ECO:0000256" key="1">
    <source>
        <dbReference type="SAM" id="SignalP"/>
    </source>
</evidence>
<dbReference type="Gene3D" id="2.40.128.110">
    <property type="entry name" value="Lipid/polyisoprenoid-binding, YceI-like"/>
    <property type="match status" value="1"/>
</dbReference>
<sequence length="197" mass="20715">MTLKSLVKSMVLSASAVLLTNAAQAQWSLDNDSSTLSFVTVKADHVGEVHTFDHLTGTIEDDGAVEITIELASVNTMIDIRNERMQAMLFETNLFPEATIAGSIDLEAITAMSPGAMQSMQVSFDLDIHGASGSYAADVVITRTESGVVASTAKPIVVTAGAHGLVAGVEALREVAGLPSISRAVPVSFTVVFEQDY</sequence>
<evidence type="ECO:0000259" key="2">
    <source>
        <dbReference type="SMART" id="SM00867"/>
    </source>
</evidence>
<dbReference type="PIRSF" id="PIRSF029811">
    <property type="entry name" value="UCP029811"/>
    <property type="match status" value="1"/>
</dbReference>
<proteinExistence type="predicted"/>
<reference evidence="3 4" key="1">
    <citation type="submission" date="2017-08" db="EMBL/GenBank/DDBJ databases">
        <title>Fine stratification of microbial communities through a metagenomic profile of the photic zone.</title>
        <authorList>
            <person name="Haro-Moreno J.M."/>
            <person name="Lopez-Perez M."/>
            <person name="De La Torre J."/>
            <person name="Picazo A."/>
            <person name="Camacho A."/>
            <person name="Rodriguez-Valera F."/>
        </authorList>
    </citation>
    <scope>NUCLEOTIDE SEQUENCE [LARGE SCALE GENOMIC DNA]</scope>
    <source>
        <strain evidence="3">MED-G28</strain>
    </source>
</reference>
<dbReference type="EMBL" id="NTJZ01000012">
    <property type="protein sequence ID" value="PDH32913.1"/>
    <property type="molecule type" value="Genomic_DNA"/>
</dbReference>
<dbReference type="PANTHER" id="PTHR34406">
    <property type="entry name" value="PROTEIN YCEI"/>
    <property type="match status" value="1"/>
</dbReference>
<feature type="chain" id="PRO_5012269561" description="Lipid/polyisoprenoid-binding YceI-like domain-containing protein" evidence="1">
    <location>
        <begin position="26"/>
        <end position="197"/>
    </location>
</feature>
<dbReference type="SUPFAM" id="SSF101874">
    <property type="entry name" value="YceI-like"/>
    <property type="match status" value="1"/>
</dbReference>
<comment type="caution">
    <text evidence="3">The sequence shown here is derived from an EMBL/GenBank/DDBJ whole genome shotgun (WGS) entry which is preliminary data.</text>
</comment>
<gene>
    <name evidence="3" type="ORF">CNF02_10570</name>
</gene>
<evidence type="ECO:0000313" key="3">
    <source>
        <dbReference type="EMBL" id="PDH32913.1"/>
    </source>
</evidence>
<feature type="domain" description="Lipid/polyisoprenoid-binding YceI-like" evidence="2">
    <location>
        <begin position="26"/>
        <end position="194"/>
    </location>
</feature>
<evidence type="ECO:0000313" key="4">
    <source>
        <dbReference type="Proteomes" id="UP000219329"/>
    </source>
</evidence>
<dbReference type="Pfam" id="PF04264">
    <property type="entry name" value="YceI"/>
    <property type="match status" value="1"/>
</dbReference>
<dbReference type="InterPro" id="IPR036761">
    <property type="entry name" value="TTHA0802/YceI-like_sf"/>
</dbReference>